<accession>A0A0F8B1Q9</accession>
<protein>
    <recommendedName>
        <fullName evidence="5">Signal peptide-containing protein</fullName>
    </recommendedName>
</protein>
<dbReference type="EMBL" id="LBBL01000112">
    <property type="protein sequence ID" value="KKF95191.1"/>
    <property type="molecule type" value="Genomic_DNA"/>
</dbReference>
<feature type="compositionally biased region" description="Polar residues" evidence="1">
    <location>
        <begin position="326"/>
        <end position="343"/>
    </location>
</feature>
<proteinExistence type="predicted"/>
<keyword evidence="4" id="KW-1185">Reference proteome</keyword>
<evidence type="ECO:0000256" key="2">
    <source>
        <dbReference type="SAM" id="SignalP"/>
    </source>
</evidence>
<feature type="signal peptide" evidence="2">
    <location>
        <begin position="1"/>
        <end position="16"/>
    </location>
</feature>
<feature type="region of interest" description="Disordered" evidence="1">
    <location>
        <begin position="88"/>
        <end position="133"/>
    </location>
</feature>
<evidence type="ECO:0000313" key="4">
    <source>
        <dbReference type="Proteomes" id="UP000034841"/>
    </source>
</evidence>
<feature type="region of interest" description="Disordered" evidence="1">
    <location>
        <begin position="301"/>
        <end position="392"/>
    </location>
</feature>
<sequence length="392" mass="42732">MALATGLQSLAFYVLACTPCYQVATMRQEKKKAKRDLRARAILEKERPDMYMHPLPQQTNVFWSEEINLGPTFNKAGAASEKSRALLGNSSKDSISASTSRIGTSGSGPNVFDSSSETALDSVADSESNHKKTRYERIEEEIWGHELLGKVGDAVSNVGKNVSHASKKMSVALGIDKNETVDKSDDDDLRMPNNPPVNEYHPPIVTNRPTKRAYQWMLQPPPPAKFMDGRSTVSRAPSTASVGTVGTNGSRSTHRRNKGSSPKSRDPRKTSPPSTPTPANMSEADLINTVLGQPKSRAELINRPETADSGSSSDIEVVKQRRRTVRSNTVKGMDTTSGVSGNASPEHRRRNSSRSSSVHRTPRHERDAAKSYEPTTPMTMSSSAPVLPHVVV</sequence>
<reference evidence="3 4" key="1">
    <citation type="submission" date="2015-04" db="EMBL/GenBank/DDBJ databases">
        <title>Genome sequence of Ceratocystis platani, a major pathogen of plane trees.</title>
        <authorList>
            <person name="Belbahri L."/>
        </authorList>
    </citation>
    <scope>NUCLEOTIDE SEQUENCE [LARGE SCALE GENOMIC DNA]</scope>
    <source>
        <strain evidence="3 4">CFO</strain>
    </source>
</reference>
<name>A0A0F8B1Q9_CERFI</name>
<evidence type="ECO:0000256" key="1">
    <source>
        <dbReference type="SAM" id="MobiDB-lite"/>
    </source>
</evidence>
<evidence type="ECO:0000313" key="3">
    <source>
        <dbReference type="EMBL" id="KKF95191.1"/>
    </source>
</evidence>
<feature type="chain" id="PRO_5002527468" description="Signal peptide-containing protein" evidence="2">
    <location>
        <begin position="17"/>
        <end position="392"/>
    </location>
</feature>
<feature type="region of interest" description="Disordered" evidence="1">
    <location>
        <begin position="218"/>
        <end position="284"/>
    </location>
</feature>
<dbReference type="Proteomes" id="UP000034841">
    <property type="component" value="Unassembled WGS sequence"/>
</dbReference>
<feature type="compositionally biased region" description="Polar residues" evidence="1">
    <location>
        <begin position="373"/>
        <end position="384"/>
    </location>
</feature>
<feature type="compositionally biased region" description="Polar residues" evidence="1">
    <location>
        <begin position="88"/>
        <end position="119"/>
    </location>
</feature>
<feature type="region of interest" description="Disordered" evidence="1">
    <location>
        <begin position="176"/>
        <end position="205"/>
    </location>
</feature>
<dbReference type="OrthoDB" id="506431at2759"/>
<evidence type="ECO:0008006" key="5">
    <source>
        <dbReference type="Google" id="ProtNLM"/>
    </source>
</evidence>
<comment type="caution">
    <text evidence="3">The sequence shown here is derived from an EMBL/GenBank/DDBJ whole genome shotgun (WGS) entry which is preliminary data.</text>
</comment>
<keyword evidence="2" id="KW-0732">Signal</keyword>
<organism evidence="3 4">
    <name type="scientific">Ceratocystis fimbriata f. sp. platani</name>
    <dbReference type="NCBI Taxonomy" id="88771"/>
    <lineage>
        <taxon>Eukaryota</taxon>
        <taxon>Fungi</taxon>
        <taxon>Dikarya</taxon>
        <taxon>Ascomycota</taxon>
        <taxon>Pezizomycotina</taxon>
        <taxon>Sordariomycetes</taxon>
        <taxon>Hypocreomycetidae</taxon>
        <taxon>Microascales</taxon>
        <taxon>Ceratocystidaceae</taxon>
        <taxon>Ceratocystis</taxon>
    </lineage>
</organism>
<gene>
    <name evidence="3" type="ORF">CFO_g2451</name>
</gene>
<dbReference type="AlphaFoldDB" id="A0A0F8B1Q9"/>
<feature type="compositionally biased region" description="Polar residues" evidence="1">
    <location>
        <begin position="231"/>
        <end position="251"/>
    </location>
</feature>